<dbReference type="PRINTS" id="PR00690">
    <property type="entry name" value="ADHESNFAMILY"/>
</dbReference>
<dbReference type="Proteomes" id="UP001595847">
    <property type="component" value="Unassembled WGS sequence"/>
</dbReference>
<evidence type="ECO:0000256" key="4">
    <source>
        <dbReference type="ARBA" id="ARBA00022729"/>
    </source>
</evidence>
<sequence>MPNIRDWYPPLRSLPPLAAAGALVAATAACSGTASSTDDDGRLTVLTTFTVLADMARNVAGDRVDVESITRAGAEIHGYEPAPDDLVRGQDADLILENGLGLEGWFAQFTERIDAPTATLTEGIETIPISSGGYEGRANPHAWMSPANAAVYVDNIAAALTDLDPEGAATYEANAESYQAEIAEIGDFLDEELGDLPEGHRALVTCEGAFSYLARDTGLTEQYLWPVNADAQGTPQQIAATVEFVRDNDVPAVFCETTVNDGAQNQVADESGAARGGDLYVDSLSEPDGPVPTYLDLLRHDAETIVAGLTGEGAQA</sequence>
<proteinExistence type="inferred from homology"/>
<dbReference type="InterPro" id="IPR006129">
    <property type="entry name" value="AdhesinB"/>
</dbReference>
<dbReference type="RefSeq" id="WP_378534512.1">
    <property type="nucleotide sequence ID" value="NZ_JBHSBH010000010.1"/>
</dbReference>
<dbReference type="PROSITE" id="PS51257">
    <property type="entry name" value="PROKAR_LIPOPROTEIN"/>
    <property type="match status" value="1"/>
</dbReference>
<evidence type="ECO:0000256" key="2">
    <source>
        <dbReference type="ARBA" id="ARBA00022448"/>
    </source>
</evidence>
<dbReference type="PANTHER" id="PTHR42953">
    <property type="entry name" value="HIGH-AFFINITY ZINC UPTAKE SYSTEM PROTEIN ZNUA-RELATED"/>
    <property type="match status" value="1"/>
</dbReference>
<evidence type="ECO:0000256" key="5">
    <source>
        <dbReference type="RuleBase" id="RU003512"/>
    </source>
</evidence>
<organism evidence="7 8">
    <name type="scientific">Nocardiopsis sediminis</name>
    <dbReference type="NCBI Taxonomy" id="1778267"/>
    <lineage>
        <taxon>Bacteria</taxon>
        <taxon>Bacillati</taxon>
        <taxon>Actinomycetota</taxon>
        <taxon>Actinomycetes</taxon>
        <taxon>Streptosporangiales</taxon>
        <taxon>Nocardiopsidaceae</taxon>
        <taxon>Nocardiopsis</taxon>
    </lineage>
</organism>
<evidence type="ECO:0000256" key="1">
    <source>
        <dbReference type="ARBA" id="ARBA00004196"/>
    </source>
</evidence>
<evidence type="ECO:0000313" key="7">
    <source>
        <dbReference type="EMBL" id="MFC3997500.1"/>
    </source>
</evidence>
<name>A0ABV8FS90_9ACTN</name>
<dbReference type="PRINTS" id="PR00691">
    <property type="entry name" value="ADHESINB"/>
</dbReference>
<evidence type="ECO:0000313" key="8">
    <source>
        <dbReference type="Proteomes" id="UP001595847"/>
    </source>
</evidence>
<dbReference type="CDD" id="cd01137">
    <property type="entry name" value="PsaA"/>
    <property type="match status" value="1"/>
</dbReference>
<dbReference type="InterPro" id="IPR006127">
    <property type="entry name" value="ZnuA-like"/>
</dbReference>
<keyword evidence="4 6" id="KW-0732">Signal</keyword>
<dbReference type="InterPro" id="IPR050492">
    <property type="entry name" value="Bact_metal-bind_prot9"/>
</dbReference>
<protein>
    <submittedName>
        <fullName evidence="7">Metal ABC transporter substrate-binding protein</fullName>
    </submittedName>
</protein>
<comment type="caution">
    <text evidence="7">The sequence shown here is derived from an EMBL/GenBank/DDBJ whole genome shotgun (WGS) entry which is preliminary data.</text>
</comment>
<comment type="subcellular location">
    <subcellularLocation>
        <location evidence="1">Cell envelope</location>
    </subcellularLocation>
</comment>
<feature type="signal peptide" evidence="6">
    <location>
        <begin position="1"/>
        <end position="28"/>
    </location>
</feature>
<dbReference type="InterPro" id="IPR006128">
    <property type="entry name" value="Lipoprotein_PsaA-like"/>
</dbReference>
<accession>A0ABV8FS90</accession>
<comment type="similarity">
    <text evidence="5">Belongs to the bacterial solute-binding protein 9 family.</text>
</comment>
<dbReference type="Gene3D" id="3.40.50.1980">
    <property type="entry name" value="Nitrogenase molybdenum iron protein domain"/>
    <property type="match status" value="2"/>
</dbReference>
<dbReference type="PANTHER" id="PTHR42953:SF1">
    <property type="entry name" value="METAL-BINDING PROTEIN HI_0362-RELATED"/>
    <property type="match status" value="1"/>
</dbReference>
<gene>
    <name evidence="7" type="ORF">ACFOVU_16325</name>
</gene>
<dbReference type="Pfam" id="PF01297">
    <property type="entry name" value="ZnuA"/>
    <property type="match status" value="1"/>
</dbReference>
<feature type="chain" id="PRO_5046280240" evidence="6">
    <location>
        <begin position="29"/>
        <end position="316"/>
    </location>
</feature>
<keyword evidence="8" id="KW-1185">Reference proteome</keyword>
<dbReference type="SUPFAM" id="SSF53807">
    <property type="entry name" value="Helical backbone' metal receptor"/>
    <property type="match status" value="1"/>
</dbReference>
<reference evidence="8" key="1">
    <citation type="journal article" date="2019" name="Int. J. Syst. Evol. Microbiol.">
        <title>The Global Catalogue of Microorganisms (GCM) 10K type strain sequencing project: providing services to taxonomists for standard genome sequencing and annotation.</title>
        <authorList>
            <consortium name="The Broad Institute Genomics Platform"/>
            <consortium name="The Broad Institute Genome Sequencing Center for Infectious Disease"/>
            <person name="Wu L."/>
            <person name="Ma J."/>
        </authorList>
    </citation>
    <scope>NUCLEOTIDE SEQUENCE [LARGE SCALE GENOMIC DNA]</scope>
    <source>
        <strain evidence="8">TBRC 1826</strain>
    </source>
</reference>
<evidence type="ECO:0000256" key="3">
    <source>
        <dbReference type="ARBA" id="ARBA00022723"/>
    </source>
</evidence>
<evidence type="ECO:0000256" key="6">
    <source>
        <dbReference type="SAM" id="SignalP"/>
    </source>
</evidence>
<keyword evidence="2 5" id="KW-0813">Transport</keyword>
<dbReference type="EMBL" id="JBHSBH010000010">
    <property type="protein sequence ID" value="MFC3997500.1"/>
    <property type="molecule type" value="Genomic_DNA"/>
</dbReference>
<keyword evidence="3" id="KW-0479">Metal-binding</keyword>